<dbReference type="Proteomes" id="UP000182658">
    <property type="component" value="Unassembled WGS sequence"/>
</dbReference>
<sequence length="95" mass="10672">MRQRVSNNQSAYSLQISTVRWAVDRGRQRPDRTTPRSACERSSQGADVLASDRTGHIKVTLAIKRSALGSTCRVPREGDIMFALHMIEPMTTAQW</sequence>
<evidence type="ECO:0000313" key="2">
    <source>
        <dbReference type="EMBL" id="OIW35154.1"/>
    </source>
</evidence>
<evidence type="ECO:0000313" key="3">
    <source>
        <dbReference type="Proteomes" id="UP000182658"/>
    </source>
</evidence>
<dbReference type="EMBL" id="KV875093">
    <property type="protein sequence ID" value="OIW35154.1"/>
    <property type="molecule type" value="Genomic_DNA"/>
</dbReference>
<protein>
    <submittedName>
        <fullName evidence="2">Uncharacterized protein</fullName>
    </submittedName>
</protein>
<evidence type="ECO:0000256" key="1">
    <source>
        <dbReference type="SAM" id="MobiDB-lite"/>
    </source>
</evidence>
<keyword evidence="3" id="KW-1185">Reference proteome</keyword>
<name>A0A1J7K4L6_9PEZI</name>
<dbReference type="InParanoid" id="A0A1J7K4L6"/>
<feature type="region of interest" description="Disordered" evidence="1">
    <location>
        <begin position="23"/>
        <end position="47"/>
    </location>
</feature>
<feature type="compositionally biased region" description="Basic and acidic residues" evidence="1">
    <location>
        <begin position="23"/>
        <end position="34"/>
    </location>
</feature>
<accession>A0A1J7K4L6</accession>
<proteinExistence type="predicted"/>
<gene>
    <name evidence="2" type="ORF">CONLIGDRAFT_43193</name>
</gene>
<reference evidence="2 3" key="1">
    <citation type="submission" date="2016-10" db="EMBL/GenBank/DDBJ databases">
        <title>Draft genome sequence of Coniochaeta ligniaria NRRL30616, a lignocellulolytic fungus for bioabatement of inhibitors in plant biomass hydrolysates.</title>
        <authorList>
            <consortium name="DOE Joint Genome Institute"/>
            <person name="Jimenez D.J."/>
            <person name="Hector R.E."/>
            <person name="Riley R."/>
            <person name="Sun H."/>
            <person name="Grigoriev I.V."/>
            <person name="Van Elsas J.D."/>
            <person name="Nichols N.N."/>
        </authorList>
    </citation>
    <scope>NUCLEOTIDE SEQUENCE [LARGE SCALE GENOMIC DNA]</scope>
    <source>
        <strain evidence="2 3">NRRL 30616</strain>
    </source>
</reference>
<organism evidence="2 3">
    <name type="scientific">Coniochaeta ligniaria NRRL 30616</name>
    <dbReference type="NCBI Taxonomy" id="1408157"/>
    <lineage>
        <taxon>Eukaryota</taxon>
        <taxon>Fungi</taxon>
        <taxon>Dikarya</taxon>
        <taxon>Ascomycota</taxon>
        <taxon>Pezizomycotina</taxon>
        <taxon>Sordariomycetes</taxon>
        <taxon>Sordariomycetidae</taxon>
        <taxon>Coniochaetales</taxon>
        <taxon>Coniochaetaceae</taxon>
        <taxon>Coniochaeta</taxon>
    </lineage>
</organism>
<dbReference type="AlphaFoldDB" id="A0A1J7K4L6"/>